<dbReference type="Proteomes" id="UP001429984">
    <property type="component" value="Unassembled WGS sequence"/>
</dbReference>
<keyword evidence="2" id="KW-1185">Reference proteome</keyword>
<name>A0ABS0BDH5_9GAMM</name>
<reference evidence="1 2" key="1">
    <citation type="submission" date="2020-11" db="EMBL/GenBank/DDBJ databases">
        <title>Draft Genome Sequence and Secondary Metabolite Biosynthetic Potential of the Lysobacter niastensis Type strain DSM 18481.</title>
        <authorList>
            <person name="Turrini P."/>
            <person name="Artuso I."/>
            <person name="Tescari M."/>
            <person name="Lugli G.A."/>
            <person name="Frangipani E."/>
            <person name="Ventura M."/>
            <person name="Visca P."/>
        </authorList>
    </citation>
    <scope>NUCLEOTIDE SEQUENCE [LARGE SCALE GENOMIC DNA]</scope>
    <source>
        <strain evidence="1 2">DSM 18481</strain>
    </source>
</reference>
<dbReference type="RefSeq" id="WP_386760769.1">
    <property type="nucleotide sequence ID" value="NZ_JBHSNI010000002.1"/>
</dbReference>
<accession>A0ABS0BDH5</accession>
<evidence type="ECO:0000313" key="1">
    <source>
        <dbReference type="EMBL" id="MBF6025821.1"/>
    </source>
</evidence>
<proteinExistence type="predicted"/>
<gene>
    <name evidence="1" type="ORF">IU514_17470</name>
</gene>
<comment type="caution">
    <text evidence="1">The sequence shown here is derived from an EMBL/GenBank/DDBJ whole genome shotgun (WGS) entry which is preliminary data.</text>
</comment>
<dbReference type="EMBL" id="JADLZT010000011">
    <property type="protein sequence ID" value="MBF6025821.1"/>
    <property type="molecule type" value="Genomic_DNA"/>
</dbReference>
<protein>
    <submittedName>
        <fullName evidence="1">Uncharacterized protein</fullName>
    </submittedName>
</protein>
<organism evidence="1 2">
    <name type="scientific">Lysobacter niastensis</name>
    <dbReference type="NCBI Taxonomy" id="380629"/>
    <lineage>
        <taxon>Bacteria</taxon>
        <taxon>Pseudomonadati</taxon>
        <taxon>Pseudomonadota</taxon>
        <taxon>Gammaproteobacteria</taxon>
        <taxon>Lysobacterales</taxon>
        <taxon>Lysobacteraceae</taxon>
        <taxon>Lysobacter</taxon>
    </lineage>
</organism>
<evidence type="ECO:0000313" key="2">
    <source>
        <dbReference type="Proteomes" id="UP001429984"/>
    </source>
</evidence>
<sequence length="386" mass="43648">MFFAYADSRYACFVVPYIHFALRNNPGSVVEICVDDIDVFYERSAVALQELGRVYPGRFVVRQSEVVRESDRIIPNTIRFVEPPTLEAKNIYIGDIDLLVFDNVLDVHVKYMADGALPFSNVLRQEHVASARPRLSGLHFCPFELYYPIADISDLDLSKENDEFVLYELMRRKGVMVAPSFQERPECGIHMSLSRDPLGRTTGGALATYRLGGGRWGGEQYYPTLLQQIREPDFIALYPHLELEFRLLLATLEALATDSSQLLHRTALNYMVDKRLMVSGETVVLRDAFAERDALIADSKLTEAFELGLKLCVLWSNRVDVWFKHAWLCMSTGRVTEAVAALHHLTELPGGIALLRRTTFVQTNRDRIALVGAPGRRIVDTVCSAE</sequence>